<dbReference type="AlphaFoldDB" id="A0A7K3WVJ7"/>
<sequence length="131" mass="15373">MKRRHYQIIAMVLLFLIGGLFWGATADRLRIDGISGEIWDFIYSTDTKYADGYSDKRFNEIKIGMTEQEVLDVLGEPLTEWNPYQNTRFKDKANFIGFQYSVSPSDTHYRLRQVYFNKGVVAEKIGYFYVD</sequence>
<name>A0A7K3WVJ7_9FLAO</name>
<evidence type="ECO:0000256" key="1">
    <source>
        <dbReference type="ARBA" id="ARBA00022729"/>
    </source>
</evidence>
<dbReference type="Gene3D" id="3.30.1450.10">
    <property type="match status" value="1"/>
</dbReference>
<dbReference type="EMBL" id="JAAGVY010000071">
    <property type="protein sequence ID" value="NEN25697.1"/>
    <property type="molecule type" value="Genomic_DNA"/>
</dbReference>
<reference evidence="2 3" key="1">
    <citation type="submission" date="2020-02" db="EMBL/GenBank/DDBJ databases">
        <title>Out from the shadows clarifying the taxonomy of the family Cryomorphaceae and related taxa by utilizing the GTDB taxonomic framework.</title>
        <authorList>
            <person name="Bowman J.P."/>
        </authorList>
    </citation>
    <scope>NUCLEOTIDE SEQUENCE [LARGE SCALE GENOMIC DNA]</scope>
    <source>
        <strain evidence="2 3">QSSC 1-22</strain>
    </source>
</reference>
<evidence type="ECO:0000313" key="2">
    <source>
        <dbReference type="EMBL" id="NEN25697.1"/>
    </source>
</evidence>
<gene>
    <name evidence="2" type="primary">bamE</name>
    <name evidence="2" type="ORF">G3O08_19590</name>
</gene>
<evidence type="ECO:0000313" key="3">
    <source>
        <dbReference type="Proteomes" id="UP000486602"/>
    </source>
</evidence>
<protein>
    <submittedName>
        <fullName evidence="2">Outer membrane protein assembly factor BamE</fullName>
    </submittedName>
</protein>
<dbReference type="InterPro" id="IPR037873">
    <property type="entry name" value="BamE-like"/>
</dbReference>
<comment type="caution">
    <text evidence="2">The sequence shown here is derived from an EMBL/GenBank/DDBJ whole genome shotgun (WGS) entry which is preliminary data.</text>
</comment>
<keyword evidence="1" id="KW-0732">Signal</keyword>
<accession>A0A7K3WVJ7</accession>
<organism evidence="2 3">
    <name type="scientific">Cryomorpha ignava</name>
    <dbReference type="NCBI Taxonomy" id="101383"/>
    <lineage>
        <taxon>Bacteria</taxon>
        <taxon>Pseudomonadati</taxon>
        <taxon>Bacteroidota</taxon>
        <taxon>Flavobacteriia</taxon>
        <taxon>Flavobacteriales</taxon>
        <taxon>Cryomorphaceae</taxon>
        <taxon>Cryomorpha</taxon>
    </lineage>
</organism>
<dbReference type="RefSeq" id="WP_163287146.1">
    <property type="nucleotide sequence ID" value="NZ_JAAGVY010000071.1"/>
</dbReference>
<keyword evidence="3" id="KW-1185">Reference proteome</keyword>
<proteinExistence type="predicted"/>
<dbReference type="Proteomes" id="UP000486602">
    <property type="component" value="Unassembled WGS sequence"/>
</dbReference>